<feature type="transmembrane region" description="Helical" evidence="6">
    <location>
        <begin position="256"/>
        <end position="277"/>
    </location>
</feature>
<feature type="transmembrane region" description="Helical" evidence="6">
    <location>
        <begin position="284"/>
        <end position="305"/>
    </location>
</feature>
<name>W6S6Q7_9CLOT</name>
<dbReference type="InterPro" id="IPR013525">
    <property type="entry name" value="ABC2_TM"/>
</dbReference>
<sequence length="375" mass="42322">MFRIIKNTLKILLKRKSFLFVTFVLPAILIFFFSSAGEVMSSINIGIYNKDKGDFGKAIEEGLEKMNGANISFVDSEEEYISNLIFEECSVVVIIDENFTEDIINGKENIIKVKSINAGEAAPIVTAYLEGEVSSLAMICNNVDVEKEGIEKVLDTFSSSKPEYNNISEVNKSRNPYNAMGMVLYIIFITAAMSCGFILEDERQNTKERILLSKVSERQYYGAQLVVYFLTCCIPAIEYYIICKLGNFDFGFKNDFIVLLLLFILVLMAISLGLFLSSIIKNKMIFSLVMTTFTIPVFMLSGSYWPFEMMSKGMQRVGNVLPIRWFYIILEKLSANEGVMSILPLLGCLLLLTLVLFLLSVFCTKNKIVLVKEAK</sequence>
<dbReference type="GO" id="GO:0005886">
    <property type="term" value="C:plasma membrane"/>
    <property type="evidence" value="ECO:0007669"/>
    <property type="project" value="UniProtKB-SubCell"/>
</dbReference>
<dbReference type="eggNOG" id="COG0842">
    <property type="taxonomic scope" value="Bacteria"/>
</dbReference>
<proteinExistence type="predicted"/>
<evidence type="ECO:0000313" key="9">
    <source>
        <dbReference type="Proteomes" id="UP000019426"/>
    </source>
</evidence>
<evidence type="ECO:0000256" key="4">
    <source>
        <dbReference type="ARBA" id="ARBA00022989"/>
    </source>
</evidence>
<evidence type="ECO:0000256" key="2">
    <source>
        <dbReference type="ARBA" id="ARBA00022475"/>
    </source>
</evidence>
<keyword evidence="3 6" id="KW-0812">Transmembrane</keyword>
<feature type="domain" description="ABC-2 type transporter transmembrane" evidence="7">
    <location>
        <begin position="16"/>
        <end position="361"/>
    </location>
</feature>
<dbReference type="Gene3D" id="3.40.1710.10">
    <property type="entry name" value="abc type-2 transporter like domain"/>
    <property type="match status" value="1"/>
</dbReference>
<dbReference type="OrthoDB" id="266913at2"/>
<dbReference type="KEGG" id="clt:CM240_2950"/>
<feature type="transmembrane region" description="Helical" evidence="6">
    <location>
        <begin position="342"/>
        <end position="362"/>
    </location>
</feature>
<dbReference type="AlphaFoldDB" id="W6S6Q7"/>
<evidence type="ECO:0000313" key="8">
    <source>
        <dbReference type="EMBL" id="CDM70067.1"/>
    </source>
</evidence>
<accession>W6S6Q7</accession>
<evidence type="ECO:0000256" key="6">
    <source>
        <dbReference type="SAM" id="Phobius"/>
    </source>
</evidence>
<feature type="transmembrane region" description="Helical" evidence="6">
    <location>
        <begin position="220"/>
        <end position="241"/>
    </location>
</feature>
<keyword evidence="2" id="KW-1003">Cell membrane</keyword>
<dbReference type="PANTHER" id="PTHR30294:SF45">
    <property type="entry name" value="LINEARMYCIN RESISTANCE PERMEASE PROTEIN LNRN"/>
    <property type="match status" value="1"/>
</dbReference>
<dbReference type="Proteomes" id="UP000019426">
    <property type="component" value="Chromosome M2/40_rep2"/>
</dbReference>
<keyword evidence="9" id="KW-1185">Reference proteome</keyword>
<protein>
    <submittedName>
        <fullName evidence="8">ABC-2 type transporter</fullName>
    </submittedName>
</protein>
<evidence type="ECO:0000256" key="5">
    <source>
        <dbReference type="ARBA" id="ARBA00023136"/>
    </source>
</evidence>
<evidence type="ECO:0000259" key="7">
    <source>
        <dbReference type="Pfam" id="PF12698"/>
    </source>
</evidence>
<evidence type="ECO:0000256" key="1">
    <source>
        <dbReference type="ARBA" id="ARBA00004651"/>
    </source>
</evidence>
<keyword evidence="4 6" id="KW-1133">Transmembrane helix</keyword>
<dbReference type="RefSeq" id="WP_044040234.1">
    <property type="nucleotide sequence ID" value="NZ_HG917869.1"/>
</dbReference>
<gene>
    <name evidence="8" type="ORF">CM240_2950</name>
</gene>
<dbReference type="InterPro" id="IPR051449">
    <property type="entry name" value="ABC-2_transporter_component"/>
</dbReference>
<feature type="transmembrane region" description="Helical" evidence="6">
    <location>
        <begin position="177"/>
        <end position="199"/>
    </location>
</feature>
<dbReference type="HOGENOM" id="CLU_039483_0_2_9"/>
<dbReference type="EMBL" id="HG917869">
    <property type="protein sequence ID" value="CDM70067.1"/>
    <property type="molecule type" value="Genomic_DNA"/>
</dbReference>
<evidence type="ECO:0000256" key="3">
    <source>
        <dbReference type="ARBA" id="ARBA00022692"/>
    </source>
</evidence>
<dbReference type="GO" id="GO:0140359">
    <property type="term" value="F:ABC-type transporter activity"/>
    <property type="evidence" value="ECO:0007669"/>
    <property type="project" value="InterPro"/>
</dbReference>
<dbReference type="PATRIC" id="fig|1216932.3.peg.2917"/>
<keyword evidence="5 6" id="KW-0472">Membrane</keyword>
<dbReference type="STRING" id="1216932.CM240_2950"/>
<comment type="subcellular location">
    <subcellularLocation>
        <location evidence="1">Cell membrane</location>
        <topology evidence="1">Multi-pass membrane protein</topology>
    </subcellularLocation>
</comment>
<dbReference type="Pfam" id="PF12698">
    <property type="entry name" value="ABC2_membrane_3"/>
    <property type="match status" value="1"/>
</dbReference>
<dbReference type="PANTHER" id="PTHR30294">
    <property type="entry name" value="MEMBRANE COMPONENT OF ABC TRANSPORTER YHHJ-RELATED"/>
    <property type="match status" value="1"/>
</dbReference>
<organism evidence="8 9">
    <name type="scientific">Clostridium bornimense</name>
    <dbReference type="NCBI Taxonomy" id="1216932"/>
    <lineage>
        <taxon>Bacteria</taxon>
        <taxon>Bacillati</taxon>
        <taxon>Bacillota</taxon>
        <taxon>Clostridia</taxon>
        <taxon>Eubacteriales</taxon>
        <taxon>Clostridiaceae</taxon>
        <taxon>Clostridium</taxon>
    </lineage>
</organism>
<reference evidence="8 9" key="1">
    <citation type="submission" date="2013-11" db="EMBL/GenBank/DDBJ databases">
        <title>Complete genome sequence of Clostridum sp. M2/40.</title>
        <authorList>
            <person name="Wibberg D."/>
            <person name="Puehler A."/>
            <person name="Schlueter A."/>
        </authorList>
    </citation>
    <scope>NUCLEOTIDE SEQUENCE [LARGE SCALE GENOMIC DNA]</scope>
    <source>
        <strain evidence="9">M2/40</strain>
    </source>
</reference>